<gene>
    <name evidence="1" type="ORF">ABVK25_009990</name>
</gene>
<keyword evidence="2" id="KW-1185">Reference proteome</keyword>
<accession>A0ABR4AVR7</accession>
<dbReference type="EMBL" id="JBHFEH010000058">
    <property type="protein sequence ID" value="KAL2049767.1"/>
    <property type="molecule type" value="Genomic_DNA"/>
</dbReference>
<reference evidence="1 2" key="1">
    <citation type="submission" date="2024-09" db="EMBL/GenBank/DDBJ databases">
        <title>Rethinking Asexuality: The Enigmatic Case of Functional Sexual Genes in Lepraria (Stereocaulaceae).</title>
        <authorList>
            <person name="Doellman M."/>
            <person name="Sun Y."/>
            <person name="Barcenas-Pena A."/>
            <person name="Lumbsch H.T."/>
            <person name="Grewe F."/>
        </authorList>
    </citation>
    <scope>NUCLEOTIDE SEQUENCE [LARGE SCALE GENOMIC DNA]</scope>
    <source>
        <strain evidence="1 2">Grewe 0041</strain>
    </source>
</reference>
<sequence length="100" mass="10616">MRDCSNIEQSIGPLPELEAKAANRPPCEFSASFVNIIDIGPSPLGSPWRGLDLAAPDLFMALLANDMASGDSSNPAKGTHQSFTQVVPTEAVISYLQRDG</sequence>
<proteinExistence type="predicted"/>
<comment type="caution">
    <text evidence="1">The sequence shown here is derived from an EMBL/GenBank/DDBJ whole genome shotgun (WGS) entry which is preliminary data.</text>
</comment>
<evidence type="ECO:0000313" key="2">
    <source>
        <dbReference type="Proteomes" id="UP001590951"/>
    </source>
</evidence>
<organism evidence="1 2">
    <name type="scientific">Lepraria finkii</name>
    <dbReference type="NCBI Taxonomy" id="1340010"/>
    <lineage>
        <taxon>Eukaryota</taxon>
        <taxon>Fungi</taxon>
        <taxon>Dikarya</taxon>
        <taxon>Ascomycota</taxon>
        <taxon>Pezizomycotina</taxon>
        <taxon>Lecanoromycetes</taxon>
        <taxon>OSLEUM clade</taxon>
        <taxon>Lecanoromycetidae</taxon>
        <taxon>Lecanorales</taxon>
        <taxon>Lecanorineae</taxon>
        <taxon>Stereocaulaceae</taxon>
        <taxon>Lepraria</taxon>
    </lineage>
</organism>
<evidence type="ECO:0000313" key="1">
    <source>
        <dbReference type="EMBL" id="KAL2049767.1"/>
    </source>
</evidence>
<protein>
    <submittedName>
        <fullName evidence="1">Uncharacterized protein</fullName>
    </submittedName>
</protein>
<dbReference type="Proteomes" id="UP001590951">
    <property type="component" value="Unassembled WGS sequence"/>
</dbReference>
<name>A0ABR4AVR7_9LECA</name>